<organism evidence="3 4">
    <name type="scientific">Chenopodium quinoa</name>
    <name type="common">Quinoa</name>
    <dbReference type="NCBI Taxonomy" id="63459"/>
    <lineage>
        <taxon>Eukaryota</taxon>
        <taxon>Viridiplantae</taxon>
        <taxon>Streptophyta</taxon>
        <taxon>Embryophyta</taxon>
        <taxon>Tracheophyta</taxon>
        <taxon>Spermatophyta</taxon>
        <taxon>Magnoliopsida</taxon>
        <taxon>eudicotyledons</taxon>
        <taxon>Gunneridae</taxon>
        <taxon>Pentapetalae</taxon>
        <taxon>Caryophyllales</taxon>
        <taxon>Chenopodiaceae</taxon>
        <taxon>Chenopodioideae</taxon>
        <taxon>Atripliceae</taxon>
        <taxon>Chenopodium</taxon>
    </lineage>
</organism>
<keyword evidence="4" id="KW-1185">Reference proteome</keyword>
<reference evidence="3" key="2">
    <citation type="submission" date="2021-03" db="UniProtKB">
        <authorList>
            <consortium name="EnsemblPlants"/>
        </authorList>
    </citation>
    <scope>IDENTIFICATION</scope>
</reference>
<protein>
    <recommendedName>
        <fullName evidence="2">CCHC-type domain-containing protein</fullName>
    </recommendedName>
</protein>
<sequence length="508" mass="57523">MGDKNNIITIGGAEHLSPLIKEKAGGESSASKNKDCEDGDDAIVWEDIGEEDEDARVELPLIGRIWTERKVNVNAFIATIKGVWQPKYGVDITSIGKNLFLFHHWRDKSRVIDDQPWHFDKYALLLGEASDSVKPSDIQLFYLPMWVRVYNLPLKGRLNANNIEKIGDKLGMFVKLDHEARVGIDKSIRIRVLVDVRKPLAKHVKLKLREGIEEFFEVKYEKSPLFCYFCGRIGHGLKDCEGGRGAGEGRRSARALFITKPKQKASSEEGYEKINEVTHRMEDVGLNNEEYGDAGKVVREEGEETVKGECGNKSSAAIMIPCSVTTSAPKLMAKTEGKETEKDFLSLGVTVKSYSVNHIDAWFVSRLQGKWRFSGIYGYPDDKNKHKTGVLMESLRGVGEDPWLCGGDLNLMLHSGEKQGGQEFNTEEAEILRKTMDCCWLEDLGFIGHNITWSNNRGRVENIQERLDRFMENRAWRDTFKGSFVSHLMKRKSDHLPILLCIKDVNPK</sequence>
<evidence type="ECO:0000313" key="4">
    <source>
        <dbReference type="Proteomes" id="UP000596660"/>
    </source>
</evidence>
<dbReference type="InterPro" id="IPR040256">
    <property type="entry name" value="At4g02000-like"/>
</dbReference>
<dbReference type="PROSITE" id="PS50158">
    <property type="entry name" value="ZF_CCHC"/>
    <property type="match status" value="1"/>
</dbReference>
<dbReference type="Pfam" id="PF14392">
    <property type="entry name" value="zf-CCHC_4"/>
    <property type="match status" value="1"/>
</dbReference>
<dbReference type="SUPFAM" id="SSF56219">
    <property type="entry name" value="DNase I-like"/>
    <property type="match status" value="1"/>
</dbReference>
<feature type="domain" description="CCHC-type" evidence="2">
    <location>
        <begin position="227"/>
        <end position="240"/>
    </location>
</feature>
<name>A0A803MPB9_CHEQI</name>
<keyword evidence="1" id="KW-0863">Zinc-finger</keyword>
<accession>A0A803MPB9</accession>
<dbReference type="PANTHER" id="PTHR31286:SF178">
    <property type="entry name" value="DUF4283 DOMAIN-CONTAINING PROTEIN"/>
    <property type="match status" value="1"/>
</dbReference>
<dbReference type="AlphaFoldDB" id="A0A803MPB9"/>
<dbReference type="InterPro" id="IPR036691">
    <property type="entry name" value="Endo/exonu/phosph_ase_sf"/>
</dbReference>
<dbReference type="OMA" id="WIESIFK"/>
<dbReference type="PANTHER" id="PTHR31286">
    <property type="entry name" value="GLYCINE-RICH CELL WALL STRUCTURAL PROTEIN 1.8-LIKE"/>
    <property type="match status" value="1"/>
</dbReference>
<dbReference type="Gramene" id="AUR62033120-RA">
    <property type="protein sequence ID" value="AUR62033120-RA:cds"/>
    <property type="gene ID" value="AUR62033120"/>
</dbReference>
<dbReference type="EnsemblPlants" id="AUR62033120-RA">
    <property type="protein sequence ID" value="AUR62033120-RA:cds"/>
    <property type="gene ID" value="AUR62033120"/>
</dbReference>
<dbReference type="GO" id="GO:0008270">
    <property type="term" value="F:zinc ion binding"/>
    <property type="evidence" value="ECO:0007669"/>
    <property type="project" value="UniProtKB-KW"/>
</dbReference>
<keyword evidence="1" id="KW-0479">Metal-binding</keyword>
<dbReference type="GO" id="GO:0003676">
    <property type="term" value="F:nucleic acid binding"/>
    <property type="evidence" value="ECO:0007669"/>
    <property type="project" value="InterPro"/>
</dbReference>
<dbReference type="InterPro" id="IPR025558">
    <property type="entry name" value="DUF4283"/>
</dbReference>
<keyword evidence="1" id="KW-0862">Zinc</keyword>
<dbReference type="Proteomes" id="UP000596660">
    <property type="component" value="Unplaced"/>
</dbReference>
<proteinExistence type="predicted"/>
<dbReference type="Pfam" id="PF14111">
    <property type="entry name" value="DUF4283"/>
    <property type="match status" value="1"/>
</dbReference>
<dbReference type="InterPro" id="IPR001878">
    <property type="entry name" value="Znf_CCHC"/>
</dbReference>
<evidence type="ECO:0000256" key="1">
    <source>
        <dbReference type="PROSITE-ProRule" id="PRU00047"/>
    </source>
</evidence>
<reference evidence="3" key="1">
    <citation type="journal article" date="2017" name="Nature">
        <title>The genome of Chenopodium quinoa.</title>
        <authorList>
            <person name="Jarvis D.E."/>
            <person name="Ho Y.S."/>
            <person name="Lightfoot D.J."/>
            <person name="Schmoeckel S.M."/>
            <person name="Li B."/>
            <person name="Borm T.J.A."/>
            <person name="Ohyanagi H."/>
            <person name="Mineta K."/>
            <person name="Michell C.T."/>
            <person name="Saber N."/>
            <person name="Kharbatia N.M."/>
            <person name="Rupper R.R."/>
            <person name="Sharp A.R."/>
            <person name="Dally N."/>
            <person name="Boughton B.A."/>
            <person name="Woo Y.H."/>
            <person name="Gao G."/>
            <person name="Schijlen E.G.W.M."/>
            <person name="Guo X."/>
            <person name="Momin A.A."/>
            <person name="Negrao S."/>
            <person name="Al-Babili S."/>
            <person name="Gehring C."/>
            <person name="Roessner U."/>
            <person name="Jung C."/>
            <person name="Murphy K."/>
            <person name="Arold S.T."/>
            <person name="Gojobori T."/>
            <person name="van der Linden C.G."/>
            <person name="van Loo E.N."/>
            <person name="Jellen E.N."/>
            <person name="Maughan P.J."/>
            <person name="Tester M."/>
        </authorList>
    </citation>
    <scope>NUCLEOTIDE SEQUENCE [LARGE SCALE GENOMIC DNA]</scope>
    <source>
        <strain evidence="3">cv. PI 614886</strain>
    </source>
</reference>
<dbReference type="Gene3D" id="3.60.10.10">
    <property type="entry name" value="Endonuclease/exonuclease/phosphatase"/>
    <property type="match status" value="1"/>
</dbReference>
<dbReference type="InterPro" id="IPR025836">
    <property type="entry name" value="Zn_knuckle_CX2CX4HX4C"/>
</dbReference>
<evidence type="ECO:0000313" key="3">
    <source>
        <dbReference type="EnsemblPlants" id="AUR62033120-RA:cds"/>
    </source>
</evidence>
<evidence type="ECO:0000259" key="2">
    <source>
        <dbReference type="PROSITE" id="PS50158"/>
    </source>
</evidence>